<dbReference type="AlphaFoldDB" id="A0AA96RE03"/>
<dbReference type="Gene3D" id="3.30.470.20">
    <property type="entry name" value="ATP-grasp fold, B domain"/>
    <property type="match status" value="1"/>
</dbReference>
<protein>
    <submittedName>
        <fullName evidence="1">YheC/YheD family protein</fullName>
    </submittedName>
</protein>
<name>A0AA96RE03_9BACL</name>
<sequence>MTTALGIMALYVRDRAYSREELPYFRKLITEGRRLGLDVFLFTPEDVRHEERRIHASRLDPAGEWYRESVPMPRLVFDRCRYQSHPRFRLMRQFRARYPEILYLNRPLAHKWGNHVRLSKDPHVRRHLPETRHYQSRADLDYFLKKYPVVYLKPRDGTGGRGIASIRRRGDGLYLLQGRDPRLKILRPAVLRASSIPGRLKDWGLQKKYLVQQGIDLELEDGRVHDYRLLIQKNGNGEWEVTGGAGRIGAKRSVTSNIHGGGRAVPCDQLLRSRFSAVKASSIRASMDRLCHSTVRQLEKHFGSMCEMALDIAVDPEGKTWLLEVNPKPAREVFRLIGEEETYRRSITRPLEYALWLSRNRA</sequence>
<accession>A0AA96RE03</accession>
<organism evidence="1 2">
    <name type="scientific">Paenibacillus aurantius</name>
    <dbReference type="NCBI Taxonomy" id="2918900"/>
    <lineage>
        <taxon>Bacteria</taxon>
        <taxon>Bacillati</taxon>
        <taxon>Bacillota</taxon>
        <taxon>Bacilli</taxon>
        <taxon>Bacillales</taxon>
        <taxon>Paenibacillaceae</taxon>
        <taxon>Paenibacillus</taxon>
    </lineage>
</organism>
<gene>
    <name evidence="1" type="ORF">MJA45_20435</name>
</gene>
<evidence type="ECO:0000313" key="2">
    <source>
        <dbReference type="Proteomes" id="UP001305702"/>
    </source>
</evidence>
<keyword evidence="2" id="KW-1185">Reference proteome</keyword>
<dbReference type="InterPro" id="IPR026838">
    <property type="entry name" value="YheC/D"/>
</dbReference>
<reference evidence="1 2" key="1">
    <citation type="submission" date="2022-02" db="EMBL/GenBank/DDBJ databases">
        <title>Paenibacillus sp. MBLB1776 Whole Genome Shotgun Sequencing.</title>
        <authorList>
            <person name="Hwang C.Y."/>
            <person name="Cho E.-S."/>
            <person name="Seo M.-J."/>
        </authorList>
    </citation>
    <scope>NUCLEOTIDE SEQUENCE [LARGE SCALE GENOMIC DNA]</scope>
    <source>
        <strain evidence="1 2">MBLB1776</strain>
    </source>
</reference>
<dbReference type="EMBL" id="CP130318">
    <property type="protein sequence ID" value="WNQ09971.1"/>
    <property type="molecule type" value="Genomic_DNA"/>
</dbReference>
<dbReference type="Proteomes" id="UP001305702">
    <property type="component" value="Chromosome"/>
</dbReference>
<dbReference type="SUPFAM" id="SSF56059">
    <property type="entry name" value="Glutathione synthetase ATP-binding domain-like"/>
    <property type="match status" value="1"/>
</dbReference>
<dbReference type="KEGG" id="paun:MJA45_20435"/>
<evidence type="ECO:0000313" key="1">
    <source>
        <dbReference type="EMBL" id="WNQ09971.1"/>
    </source>
</evidence>
<dbReference type="Pfam" id="PF14398">
    <property type="entry name" value="ATPgrasp_YheCD"/>
    <property type="match status" value="1"/>
</dbReference>
<proteinExistence type="predicted"/>
<dbReference type="RefSeq" id="WP_315603745.1">
    <property type="nucleotide sequence ID" value="NZ_CP130318.1"/>
</dbReference>